<accession>A0A9X4X7Q0</accession>
<dbReference type="RefSeq" id="WP_155692403.1">
    <property type="nucleotide sequence ID" value="NZ_WKKC01000008.1"/>
</dbReference>
<evidence type="ECO:0000313" key="3">
    <source>
        <dbReference type="EMBL" id="MTE02792.1"/>
    </source>
</evidence>
<feature type="compositionally biased region" description="Polar residues" evidence="1">
    <location>
        <begin position="312"/>
        <end position="321"/>
    </location>
</feature>
<evidence type="ECO:0000313" key="4">
    <source>
        <dbReference type="Proteomes" id="UP000488295"/>
    </source>
</evidence>
<dbReference type="EMBL" id="WKKC01000008">
    <property type="protein sequence ID" value="MTE02792.1"/>
    <property type="molecule type" value="Genomic_DNA"/>
</dbReference>
<feature type="compositionally biased region" description="Polar residues" evidence="1">
    <location>
        <begin position="225"/>
        <end position="236"/>
    </location>
</feature>
<evidence type="ECO:0000256" key="2">
    <source>
        <dbReference type="SAM" id="SignalP"/>
    </source>
</evidence>
<feature type="chain" id="PRO_5040811701" description="Surface layer protein A domain-containing protein" evidence="2">
    <location>
        <begin position="32"/>
        <end position="438"/>
    </location>
</feature>
<organism evidence="3 4">
    <name type="scientific">Lactobacillus johnsonii</name>
    <dbReference type="NCBI Taxonomy" id="33959"/>
    <lineage>
        <taxon>Bacteria</taxon>
        <taxon>Bacillati</taxon>
        <taxon>Bacillota</taxon>
        <taxon>Bacilli</taxon>
        <taxon>Lactobacillales</taxon>
        <taxon>Lactobacillaceae</taxon>
        <taxon>Lactobacillus</taxon>
    </lineage>
</organism>
<comment type="caution">
    <text evidence="3">The sequence shown here is derived from an EMBL/GenBank/DDBJ whole genome shotgun (WGS) entry which is preliminary data.</text>
</comment>
<feature type="signal peptide" evidence="2">
    <location>
        <begin position="1"/>
        <end position="31"/>
    </location>
</feature>
<reference evidence="3 4" key="1">
    <citation type="submission" date="2019-11" db="EMBL/GenBank/DDBJ databases">
        <title>Gastrointestinal microbiota of Peromyscus leucopus.</title>
        <authorList>
            <person name="Milovic A."/>
            <person name="Bassam K."/>
            <person name="Barbour A.G."/>
        </authorList>
    </citation>
    <scope>NUCLEOTIDE SEQUENCE [LARGE SCALE GENOMIC DNA]</scope>
    <source>
        <strain evidence="3 4">LL8</strain>
    </source>
</reference>
<evidence type="ECO:0000256" key="1">
    <source>
        <dbReference type="SAM" id="MobiDB-lite"/>
    </source>
</evidence>
<dbReference type="Proteomes" id="UP000488295">
    <property type="component" value="Unassembled WGS sequence"/>
</dbReference>
<sequence length="438" mass="48766">MNKKSLFKTALVSATILSGAGLFANTTQAQAAVHAEQVRGVLQVVDHENQGEVHLYDRDGHVMKQTVKNGKKYKVWEKAYINDELMYRIGTDKQWIPAKYTDWKDAKLGQNVAVASKVTNAAYNRENYVGTATINYQGAGNVRLVNSQGSYTSQYLPKNSTWKVWEKADINHEPMYRVGNQSQWVPAKYVSVSQTNTKSSQPNEVHHASVVGNTANKPSDIIRHASTSRPVNNSTHTNKELHQDNVTGNKSSNSTNSTAHTTNLVKPVTPAKPVTPSKPVTPAKPAETKPTQPATPSKPVQPTQPAKPVQPATPTDNSKQALTTNQMEQIFWDKYMAPAGYQKGNIPVSDYQVKTGDTDEATNDATNWTAHTAYMSLHNYHYVNTDASKQEFLNDTSKIANNYDWNNMTHNDQKYQKASIRVTQSSPNDIRMDALWYN</sequence>
<name>A0A9X4X7Q0_LACJH</name>
<dbReference type="AlphaFoldDB" id="A0A9X4X7Q0"/>
<proteinExistence type="predicted"/>
<feature type="region of interest" description="Disordered" evidence="1">
    <location>
        <begin position="195"/>
        <end position="321"/>
    </location>
</feature>
<protein>
    <recommendedName>
        <fullName evidence="5">Surface layer protein A domain-containing protein</fullName>
    </recommendedName>
</protein>
<feature type="compositionally biased region" description="Low complexity" evidence="1">
    <location>
        <begin position="245"/>
        <end position="285"/>
    </location>
</feature>
<gene>
    <name evidence="3" type="ORF">GJU95_03230</name>
</gene>
<evidence type="ECO:0008006" key="5">
    <source>
        <dbReference type="Google" id="ProtNLM"/>
    </source>
</evidence>
<feature type="compositionally biased region" description="Polar residues" evidence="1">
    <location>
        <begin position="289"/>
        <end position="304"/>
    </location>
</feature>
<keyword evidence="2" id="KW-0732">Signal</keyword>